<reference evidence="3" key="1">
    <citation type="journal article" date="2019" name="Int. J. Syst. Evol. Microbiol.">
        <title>The Global Catalogue of Microorganisms (GCM) 10K type strain sequencing project: providing services to taxonomists for standard genome sequencing and annotation.</title>
        <authorList>
            <consortium name="The Broad Institute Genomics Platform"/>
            <consortium name="The Broad Institute Genome Sequencing Center for Infectious Disease"/>
            <person name="Wu L."/>
            <person name="Ma J."/>
        </authorList>
    </citation>
    <scope>NUCLEOTIDE SEQUENCE [LARGE SCALE GENOMIC DNA]</scope>
    <source>
        <strain evidence="3">CCM 7526</strain>
    </source>
</reference>
<protein>
    <submittedName>
        <fullName evidence="2">Uncharacterized protein</fullName>
    </submittedName>
</protein>
<evidence type="ECO:0000256" key="1">
    <source>
        <dbReference type="SAM" id="SignalP"/>
    </source>
</evidence>
<sequence>MIKRTRLTGFVGTAAVVALAASMAPSPAHAAVATATLAEKAAALNTLGIPPEPKFTGQKDCDLTISIWEELDGQANRKEVRAAAVNAFASPVVLQQGDTTPCTLFIRTDVFAAKQRDVANELAVQEQERVERELKQKAALTIGLTVSTDDLGLTVKNFVDLVRKSDKAGPRVKAGAQTAYDGSAADQLAFLGDGIVAAHEADREEQIRIDTQHDEALRRKLIEEAARKRALAVLLVDATDGMLAASDRDFITYIWENAAQGTEVRGAAERAVLSREPADWNAYIHTGIHEAREADRQAAIRKKYEADVAKADAIVAEATKNGHHNLAHATRKALAGSATELDQFLRVGQFDLDLITGFEAGEVGLTWTNTAVPGSPVNVDNCLPMQSRLLSAQVTTANAQVNKAEADLTFLQMEISAATTAAEKARLTAKLPAARKAITDAKAAHAKAKATYDACLAKAPEAALSTTKARTGTNALQIVGNDRNATRSYAYFQTMNLDRVMVGENTVLSYWIFPSAGDWLPSDSSCVAVDLIFSNGANLRDSGAVDQNGNRAHPAQQCGKLKANEWNQVTVPLGKLFNGRAVTRLDVAYDQAAETGAFRAYIDDISITG</sequence>
<dbReference type="RefSeq" id="WP_317790442.1">
    <property type="nucleotide sequence ID" value="NZ_AP028461.1"/>
</dbReference>
<organism evidence="2 3">
    <name type="scientific">Actinoplanes sichuanensis</name>
    <dbReference type="NCBI Taxonomy" id="512349"/>
    <lineage>
        <taxon>Bacteria</taxon>
        <taxon>Bacillati</taxon>
        <taxon>Actinomycetota</taxon>
        <taxon>Actinomycetes</taxon>
        <taxon>Micromonosporales</taxon>
        <taxon>Micromonosporaceae</taxon>
        <taxon>Actinoplanes</taxon>
    </lineage>
</organism>
<gene>
    <name evidence="2" type="ORF">ACFQ5G_19970</name>
</gene>
<feature type="signal peptide" evidence="1">
    <location>
        <begin position="1"/>
        <end position="30"/>
    </location>
</feature>
<proteinExistence type="predicted"/>
<keyword evidence="1" id="KW-0732">Signal</keyword>
<keyword evidence="3" id="KW-1185">Reference proteome</keyword>
<dbReference type="Proteomes" id="UP001597183">
    <property type="component" value="Unassembled WGS sequence"/>
</dbReference>
<dbReference type="EMBL" id="JBHTMK010000028">
    <property type="protein sequence ID" value="MFD1367636.1"/>
    <property type="molecule type" value="Genomic_DNA"/>
</dbReference>
<accession>A0ABW4AA49</accession>
<comment type="caution">
    <text evidence="2">The sequence shown here is derived from an EMBL/GenBank/DDBJ whole genome shotgun (WGS) entry which is preliminary data.</text>
</comment>
<dbReference type="Gene3D" id="2.60.120.260">
    <property type="entry name" value="Galactose-binding domain-like"/>
    <property type="match status" value="1"/>
</dbReference>
<feature type="chain" id="PRO_5047502074" evidence="1">
    <location>
        <begin position="31"/>
        <end position="609"/>
    </location>
</feature>
<evidence type="ECO:0000313" key="2">
    <source>
        <dbReference type="EMBL" id="MFD1367636.1"/>
    </source>
</evidence>
<evidence type="ECO:0000313" key="3">
    <source>
        <dbReference type="Proteomes" id="UP001597183"/>
    </source>
</evidence>
<name>A0ABW4AA49_9ACTN</name>